<reference evidence="2 3" key="1">
    <citation type="submission" date="2020-04" db="EMBL/GenBank/DDBJ databases">
        <title>Novel species.</title>
        <authorList>
            <person name="Teo W.F.A."/>
            <person name="Lipun K."/>
            <person name="Srisuk N."/>
            <person name="Duangmal K."/>
        </authorList>
    </citation>
    <scope>NUCLEOTIDE SEQUENCE [LARGE SCALE GENOMIC DNA]</scope>
    <source>
        <strain evidence="2 3">K13G38</strain>
    </source>
</reference>
<organism evidence="2 3">
    <name type="scientific">Amycolatopsis acididurans</name>
    <dbReference type="NCBI Taxonomy" id="2724524"/>
    <lineage>
        <taxon>Bacteria</taxon>
        <taxon>Bacillati</taxon>
        <taxon>Actinomycetota</taxon>
        <taxon>Actinomycetes</taxon>
        <taxon>Pseudonocardiales</taxon>
        <taxon>Pseudonocardiaceae</taxon>
        <taxon>Amycolatopsis</taxon>
    </lineage>
</organism>
<dbReference type="Gene3D" id="3.40.50.150">
    <property type="entry name" value="Vaccinia Virus protein VP39"/>
    <property type="match status" value="1"/>
</dbReference>
<evidence type="ECO:0000259" key="1">
    <source>
        <dbReference type="Pfam" id="PF13649"/>
    </source>
</evidence>
<keyword evidence="2" id="KW-0489">Methyltransferase</keyword>
<evidence type="ECO:0000313" key="2">
    <source>
        <dbReference type="EMBL" id="NKQ59174.1"/>
    </source>
</evidence>
<dbReference type="InterPro" id="IPR050508">
    <property type="entry name" value="Methyltransf_Superfamily"/>
</dbReference>
<dbReference type="PANTHER" id="PTHR42912">
    <property type="entry name" value="METHYLTRANSFERASE"/>
    <property type="match status" value="1"/>
</dbReference>
<gene>
    <name evidence="2" type="ORF">HFP15_40670</name>
</gene>
<dbReference type="PANTHER" id="PTHR42912:SF80">
    <property type="entry name" value="METHYLTRANSFERASE DOMAIN-CONTAINING PROTEIN"/>
    <property type="match status" value="1"/>
</dbReference>
<comment type="caution">
    <text evidence="2">The sequence shown here is derived from an EMBL/GenBank/DDBJ whole genome shotgun (WGS) entry which is preliminary data.</text>
</comment>
<evidence type="ECO:0000313" key="3">
    <source>
        <dbReference type="Proteomes" id="UP000715441"/>
    </source>
</evidence>
<dbReference type="SUPFAM" id="SSF53335">
    <property type="entry name" value="S-adenosyl-L-methionine-dependent methyltransferases"/>
    <property type="match status" value="1"/>
</dbReference>
<keyword evidence="2" id="KW-0808">Transferase</keyword>
<dbReference type="Proteomes" id="UP000715441">
    <property type="component" value="Unassembled WGS sequence"/>
</dbReference>
<dbReference type="CDD" id="cd02440">
    <property type="entry name" value="AdoMet_MTases"/>
    <property type="match status" value="1"/>
</dbReference>
<dbReference type="RefSeq" id="WP_168523704.1">
    <property type="nucleotide sequence ID" value="NZ_JAAXLS010000082.1"/>
</dbReference>
<keyword evidence="3" id="KW-1185">Reference proteome</keyword>
<dbReference type="InterPro" id="IPR029063">
    <property type="entry name" value="SAM-dependent_MTases_sf"/>
</dbReference>
<dbReference type="InterPro" id="IPR041698">
    <property type="entry name" value="Methyltransf_25"/>
</dbReference>
<feature type="domain" description="Methyltransferase" evidence="1">
    <location>
        <begin position="64"/>
        <end position="157"/>
    </location>
</feature>
<dbReference type="EMBL" id="JAAXLS010000082">
    <property type="protein sequence ID" value="NKQ59174.1"/>
    <property type="molecule type" value="Genomic_DNA"/>
</dbReference>
<dbReference type="InterPro" id="IPR013783">
    <property type="entry name" value="Ig-like_fold"/>
</dbReference>
<accession>A0ABX1JHF9</accession>
<dbReference type="GO" id="GO:0008168">
    <property type="term" value="F:methyltransferase activity"/>
    <property type="evidence" value="ECO:0007669"/>
    <property type="project" value="UniProtKB-KW"/>
</dbReference>
<name>A0ABX1JHF9_9PSEU</name>
<sequence>MTVRDLQAVWEKLGSEDPLWAVLSVPGRKGGQWDLTEFMATGAEHVEYINRLLDEYQISLGDRVLDFGCGVGRLTQALAGQVGTLVGVDIAESMVEAARRINTYPDRVSYEHYDGHVLPFPDDSFDSAVTLIVLQHIPPAVQLSAMLELHRVVRPGGLLLFQVPAAMRSPEPLAVETCRAEITFLEGPETMRPLSSATVRARVTNRGPAPWPADQEVKLGNRWCRDGMRTRDDGRAELPRVVLPGETLELELTVRAPAEPGTYDIELDMVQEFVAWWSEHDSPTARRAVAVEAAAEPKTFQAAPTAVTSAARARPETEGIEMHPMPTSLVRAVFDHVGAEMVGVDEYAIAGPEWVSRTYLVRVGG</sequence>
<dbReference type="GO" id="GO:0032259">
    <property type="term" value="P:methylation"/>
    <property type="evidence" value="ECO:0007669"/>
    <property type="project" value="UniProtKB-KW"/>
</dbReference>
<dbReference type="Pfam" id="PF13649">
    <property type="entry name" value="Methyltransf_25"/>
    <property type="match status" value="1"/>
</dbReference>
<dbReference type="Gene3D" id="2.60.40.10">
    <property type="entry name" value="Immunoglobulins"/>
    <property type="match status" value="1"/>
</dbReference>
<protein>
    <submittedName>
        <fullName evidence="2">Methyltransferase domain-containing protein</fullName>
    </submittedName>
</protein>
<proteinExistence type="predicted"/>